<feature type="transmembrane region" description="Helical" evidence="6">
    <location>
        <begin position="166"/>
        <end position="188"/>
    </location>
</feature>
<feature type="transmembrane region" description="Helical" evidence="6">
    <location>
        <begin position="209"/>
        <end position="230"/>
    </location>
</feature>
<reference evidence="9" key="1">
    <citation type="journal article" date="2019" name="Int. J. Syst. Evol. Microbiol.">
        <title>The Global Catalogue of Microorganisms (GCM) 10K type strain sequencing project: providing services to taxonomists for standard genome sequencing and annotation.</title>
        <authorList>
            <consortium name="The Broad Institute Genomics Platform"/>
            <consortium name="The Broad Institute Genome Sequencing Center for Infectious Disease"/>
            <person name="Wu L."/>
            <person name="Ma J."/>
        </authorList>
    </citation>
    <scope>NUCLEOTIDE SEQUENCE [LARGE SCALE GENOMIC DNA]</scope>
    <source>
        <strain evidence="9">CGMCC 4.7093</strain>
    </source>
</reference>
<feature type="transmembrane region" description="Helical" evidence="6">
    <location>
        <begin position="242"/>
        <end position="262"/>
    </location>
</feature>
<evidence type="ECO:0000256" key="2">
    <source>
        <dbReference type="ARBA" id="ARBA00022475"/>
    </source>
</evidence>
<dbReference type="SUPFAM" id="SSF103473">
    <property type="entry name" value="MFS general substrate transporter"/>
    <property type="match status" value="1"/>
</dbReference>
<dbReference type="RefSeq" id="WP_378035926.1">
    <property type="nucleotide sequence ID" value="NZ_JBHSIV010000008.1"/>
</dbReference>
<keyword evidence="2" id="KW-1003">Cell membrane</keyword>
<dbReference type="PANTHER" id="PTHR43124:SF3">
    <property type="entry name" value="CHLORAMPHENICOL EFFLUX PUMP RV0191"/>
    <property type="match status" value="1"/>
</dbReference>
<keyword evidence="4 6" id="KW-1133">Transmembrane helix</keyword>
<evidence type="ECO:0000256" key="5">
    <source>
        <dbReference type="ARBA" id="ARBA00023136"/>
    </source>
</evidence>
<dbReference type="InterPro" id="IPR050189">
    <property type="entry name" value="MFS_Efflux_Transporters"/>
</dbReference>
<dbReference type="InterPro" id="IPR036259">
    <property type="entry name" value="MFS_trans_sf"/>
</dbReference>
<dbReference type="EMBL" id="JBHSIV010000008">
    <property type="protein sequence ID" value="MFC5062576.1"/>
    <property type="molecule type" value="Genomic_DNA"/>
</dbReference>
<feature type="domain" description="Major facilitator superfamily (MFS) profile" evidence="7">
    <location>
        <begin position="10"/>
        <end position="386"/>
    </location>
</feature>
<feature type="transmembrane region" description="Helical" evidence="6">
    <location>
        <begin position="138"/>
        <end position="160"/>
    </location>
</feature>
<protein>
    <submittedName>
        <fullName evidence="8">MFS transporter</fullName>
    </submittedName>
</protein>
<proteinExistence type="predicted"/>
<evidence type="ECO:0000256" key="3">
    <source>
        <dbReference type="ARBA" id="ARBA00022692"/>
    </source>
</evidence>
<keyword evidence="3 6" id="KW-0812">Transmembrane</keyword>
<comment type="subcellular location">
    <subcellularLocation>
        <location evidence="1">Cell membrane</location>
        <topology evidence="1">Multi-pass membrane protein</topology>
    </subcellularLocation>
</comment>
<evidence type="ECO:0000313" key="9">
    <source>
        <dbReference type="Proteomes" id="UP001595947"/>
    </source>
</evidence>
<organism evidence="8 9">
    <name type="scientific">Actinomycetospora atypica</name>
    <dbReference type="NCBI Taxonomy" id="1290095"/>
    <lineage>
        <taxon>Bacteria</taxon>
        <taxon>Bacillati</taxon>
        <taxon>Actinomycetota</taxon>
        <taxon>Actinomycetes</taxon>
        <taxon>Pseudonocardiales</taxon>
        <taxon>Pseudonocardiaceae</taxon>
        <taxon>Actinomycetospora</taxon>
    </lineage>
</organism>
<dbReference type="PROSITE" id="PS50850">
    <property type="entry name" value="MFS"/>
    <property type="match status" value="1"/>
</dbReference>
<feature type="transmembrane region" description="Helical" evidence="6">
    <location>
        <begin position="101"/>
        <end position="126"/>
    </location>
</feature>
<dbReference type="InterPro" id="IPR011701">
    <property type="entry name" value="MFS"/>
</dbReference>
<keyword evidence="5 6" id="KW-0472">Membrane</keyword>
<dbReference type="Gene3D" id="1.20.1250.20">
    <property type="entry name" value="MFS general substrate transporter like domains"/>
    <property type="match status" value="1"/>
</dbReference>
<dbReference type="InterPro" id="IPR020846">
    <property type="entry name" value="MFS_dom"/>
</dbReference>
<feature type="transmembrane region" description="Helical" evidence="6">
    <location>
        <begin position="299"/>
        <end position="317"/>
    </location>
</feature>
<gene>
    <name evidence="8" type="ORF">ACFPBZ_10190</name>
</gene>
<dbReference type="Proteomes" id="UP001595947">
    <property type="component" value="Unassembled WGS sequence"/>
</dbReference>
<evidence type="ECO:0000256" key="1">
    <source>
        <dbReference type="ARBA" id="ARBA00004651"/>
    </source>
</evidence>
<evidence type="ECO:0000313" key="8">
    <source>
        <dbReference type="EMBL" id="MFC5062576.1"/>
    </source>
</evidence>
<evidence type="ECO:0000256" key="4">
    <source>
        <dbReference type="ARBA" id="ARBA00022989"/>
    </source>
</evidence>
<feature type="transmembrane region" description="Helical" evidence="6">
    <location>
        <begin position="76"/>
        <end position="95"/>
    </location>
</feature>
<feature type="transmembrane region" description="Helical" evidence="6">
    <location>
        <begin position="338"/>
        <end position="360"/>
    </location>
</feature>
<feature type="transmembrane region" description="Helical" evidence="6">
    <location>
        <begin position="50"/>
        <end position="69"/>
    </location>
</feature>
<keyword evidence="9" id="KW-1185">Reference proteome</keyword>
<accession>A0ABV9YPT1</accession>
<feature type="transmembrane region" description="Helical" evidence="6">
    <location>
        <begin position="366"/>
        <end position="385"/>
    </location>
</feature>
<sequence length="405" mass="40386">MFRRPSAGLALFALAVGTFGIGTTEFVLMGLLPEVAAGLGVTVSQAGHLISAYALGVVVGAPLLAGAGVAFPRRQVLIALMGTFAAGNLLSALAPEMGSLLLIRFVTGLPHGAFFGAASVAAASMVRREKRATAVSRVFLGLTIANVAGVPLGTLLGQALGWRATFAAVGVIGFLAIAAVWAFVPDAAPSGGGKAALRSEVGALRHPQVLLSLGAVVFGFGAMFACYSYVTPMLTQVGGFSPATVTLLLAVVGLGMTAGSVLGGHLSDRAPLKTLCGCLVALAVVLVTFPLTISTPALAVASLFGAGMFSLALGPAIQTRIMDIVGDAPTMASAAIQSASNVANSLGAWLGGIVIAAGFGLLAPSLVGAILAVAGLVVLLVSGGLQVQARRERTRDDVPAEPVPA</sequence>
<evidence type="ECO:0000256" key="6">
    <source>
        <dbReference type="SAM" id="Phobius"/>
    </source>
</evidence>
<dbReference type="PANTHER" id="PTHR43124">
    <property type="entry name" value="PURINE EFFLUX PUMP PBUE"/>
    <property type="match status" value="1"/>
</dbReference>
<dbReference type="CDD" id="cd17324">
    <property type="entry name" value="MFS_NepI_like"/>
    <property type="match status" value="1"/>
</dbReference>
<comment type="caution">
    <text evidence="8">The sequence shown here is derived from an EMBL/GenBank/DDBJ whole genome shotgun (WGS) entry which is preliminary data.</text>
</comment>
<feature type="transmembrane region" description="Helical" evidence="6">
    <location>
        <begin position="274"/>
        <end position="293"/>
    </location>
</feature>
<name>A0ABV9YPT1_9PSEU</name>
<evidence type="ECO:0000259" key="7">
    <source>
        <dbReference type="PROSITE" id="PS50850"/>
    </source>
</evidence>
<dbReference type="Pfam" id="PF07690">
    <property type="entry name" value="MFS_1"/>
    <property type="match status" value="1"/>
</dbReference>